<comment type="similarity">
    <text evidence="1">Belongs to the small GTPase superfamily. Rab family.</text>
</comment>
<evidence type="ECO:0000256" key="2">
    <source>
        <dbReference type="ARBA" id="ARBA00022741"/>
    </source>
</evidence>
<dbReference type="SUPFAM" id="SSF52540">
    <property type="entry name" value="P-loop containing nucleoside triphosphate hydrolases"/>
    <property type="match status" value="1"/>
</dbReference>
<dbReference type="PROSITE" id="PS51421">
    <property type="entry name" value="RAS"/>
    <property type="match status" value="1"/>
</dbReference>
<dbReference type="InterPro" id="IPR027417">
    <property type="entry name" value="P-loop_NTPase"/>
</dbReference>
<keyword evidence="2" id="KW-0547">Nucleotide-binding</keyword>
<dbReference type="PROSITE" id="PS51420">
    <property type="entry name" value="RHO"/>
    <property type="match status" value="1"/>
</dbReference>
<dbReference type="PROSITE" id="PS51419">
    <property type="entry name" value="RAB"/>
    <property type="match status" value="1"/>
</dbReference>
<dbReference type="PANTHER" id="PTHR47980">
    <property type="entry name" value="LD44762P"/>
    <property type="match status" value="1"/>
</dbReference>
<sequence>MLIKLLIIGNTEVRKTYILNRFASVNKVTQFSPLSTIGIDFKIKHVTIDEVPVKLQIWDTAGQERFQTITTSYFRGAQGILLVYDVTNRKSFVAVRKWMEQIQLHADPTITKILVGNKCEMDETRAVSVEDGAALAAEYQIEFFETSAKENINVDECFLALGKASKDRLLSADYPVNEANLNSFPLSAQKQKQANESSSCSC</sequence>
<dbReference type="FunFam" id="3.40.50.300:FF:001129">
    <property type="entry name" value="ras-related protein Rab-44 isoform X2"/>
    <property type="match status" value="1"/>
</dbReference>
<dbReference type="SMART" id="SM00174">
    <property type="entry name" value="RHO"/>
    <property type="match status" value="1"/>
</dbReference>
<evidence type="ECO:0000313" key="5">
    <source>
        <dbReference type="EMBL" id="CAE0282530.1"/>
    </source>
</evidence>
<dbReference type="SMART" id="SM00175">
    <property type="entry name" value="RAB"/>
    <property type="match status" value="1"/>
</dbReference>
<keyword evidence="3" id="KW-0342">GTP-binding</keyword>
<protein>
    <submittedName>
        <fullName evidence="5">Uncharacterized protein</fullName>
    </submittedName>
</protein>
<dbReference type="EMBL" id="HBIC01022829">
    <property type="protein sequence ID" value="CAE0282531.1"/>
    <property type="molecule type" value="Transcribed_RNA"/>
</dbReference>
<evidence type="ECO:0000256" key="3">
    <source>
        <dbReference type="ARBA" id="ARBA00023134"/>
    </source>
</evidence>
<dbReference type="Gene3D" id="3.40.50.300">
    <property type="entry name" value="P-loop containing nucleotide triphosphate hydrolases"/>
    <property type="match status" value="1"/>
</dbReference>
<accession>A0A7S3M5S4</accession>
<dbReference type="GO" id="GO:0005525">
    <property type="term" value="F:GTP binding"/>
    <property type="evidence" value="ECO:0007669"/>
    <property type="project" value="UniProtKB-KW"/>
</dbReference>
<gene>
    <name evidence="5" type="ORF">SELO1098_LOCUS11364</name>
    <name evidence="6" type="ORF">SELO1098_LOCUS11365</name>
</gene>
<name>A0A7S3M5S4_9STRA</name>
<dbReference type="GO" id="GO:0003924">
    <property type="term" value="F:GTPase activity"/>
    <property type="evidence" value="ECO:0007669"/>
    <property type="project" value="InterPro"/>
</dbReference>
<organism evidence="5">
    <name type="scientific">Spumella elongata</name>
    <dbReference type="NCBI Taxonomy" id="89044"/>
    <lineage>
        <taxon>Eukaryota</taxon>
        <taxon>Sar</taxon>
        <taxon>Stramenopiles</taxon>
        <taxon>Ochrophyta</taxon>
        <taxon>Chrysophyceae</taxon>
        <taxon>Chromulinales</taxon>
        <taxon>Chromulinaceae</taxon>
        <taxon>Spumella</taxon>
    </lineage>
</organism>
<dbReference type="Pfam" id="PF00071">
    <property type="entry name" value="Ras"/>
    <property type="match status" value="1"/>
</dbReference>
<dbReference type="InterPro" id="IPR001806">
    <property type="entry name" value="Small_GTPase"/>
</dbReference>
<proteinExistence type="inferred from homology"/>
<dbReference type="InterPro" id="IPR050305">
    <property type="entry name" value="Small_GTPase_Rab"/>
</dbReference>
<dbReference type="SMART" id="SM00173">
    <property type="entry name" value="RAS"/>
    <property type="match status" value="1"/>
</dbReference>
<evidence type="ECO:0000256" key="1">
    <source>
        <dbReference type="ARBA" id="ARBA00006270"/>
    </source>
</evidence>
<dbReference type="AlphaFoldDB" id="A0A7S3M5S4"/>
<dbReference type="NCBIfam" id="TIGR00231">
    <property type="entry name" value="small_GTP"/>
    <property type="match status" value="1"/>
</dbReference>
<evidence type="ECO:0000256" key="4">
    <source>
        <dbReference type="ARBA" id="ARBA00023288"/>
    </source>
</evidence>
<evidence type="ECO:0000313" key="6">
    <source>
        <dbReference type="EMBL" id="CAE0282531.1"/>
    </source>
</evidence>
<dbReference type="PRINTS" id="PR00449">
    <property type="entry name" value="RASTRNSFRMNG"/>
</dbReference>
<dbReference type="EMBL" id="HBIC01022828">
    <property type="protein sequence ID" value="CAE0282530.1"/>
    <property type="molecule type" value="Transcribed_RNA"/>
</dbReference>
<dbReference type="InterPro" id="IPR005225">
    <property type="entry name" value="Small_GTP-bd"/>
</dbReference>
<reference evidence="5" key="1">
    <citation type="submission" date="2021-01" db="EMBL/GenBank/DDBJ databases">
        <authorList>
            <person name="Corre E."/>
            <person name="Pelletier E."/>
            <person name="Niang G."/>
            <person name="Scheremetjew M."/>
            <person name="Finn R."/>
            <person name="Kale V."/>
            <person name="Holt S."/>
            <person name="Cochrane G."/>
            <person name="Meng A."/>
            <person name="Brown T."/>
            <person name="Cohen L."/>
        </authorList>
    </citation>
    <scope>NUCLEOTIDE SEQUENCE</scope>
    <source>
        <strain evidence="5">CCAP 955/1</strain>
    </source>
</reference>
<keyword evidence="4" id="KW-0449">Lipoprotein</keyword>
<dbReference type="SMART" id="SM00176">
    <property type="entry name" value="RAN"/>
    <property type="match status" value="1"/>
</dbReference>